<sequence>MATKGEDQKCGVAQELQQVVSLRRSFQGEMAQGCTRENIPQDATAGDWAWQAAGYKREEAIVAAMADTQLPEALEWRKEEAIGEGEVLFVEGLMEVEEKVEQELDHYAEERQEKKEGDYQAQPGPRPTTSRLPLEELQALQLDLEPVNSQATRAYSHLKQKLKQRCNPQLDCRSSIIQSIPGFWAKTFVNHPQMSSMISDQDEDMLSYMTHLEVEEYKHPSHCCKIILFFGNNPYFRNEVITKEYLITINGYQASYSTAVQWYQEYKCEACSHRHHNSSPNFFNWFTDHNFTGSNRITEIISKDLWLNPLHYYKRMKAPEEGAERTGASQILN</sequence>
<evidence type="ECO:0000313" key="5">
    <source>
        <dbReference type="Proteomes" id="UP000694407"/>
    </source>
</evidence>
<feature type="compositionally biased region" description="Basic and acidic residues" evidence="3">
    <location>
        <begin position="109"/>
        <end position="118"/>
    </location>
</feature>
<dbReference type="InterPro" id="IPR002164">
    <property type="entry name" value="NAP_family"/>
</dbReference>
<dbReference type="Ensembl" id="ENSMMMT00000014365.1">
    <property type="protein sequence ID" value="ENSMMMP00000012577.1"/>
    <property type="gene ID" value="ENSMMMG00000011229.1"/>
</dbReference>
<dbReference type="Pfam" id="PF00956">
    <property type="entry name" value="NAP"/>
    <property type="match status" value="1"/>
</dbReference>
<reference evidence="4" key="1">
    <citation type="submission" date="2025-08" db="UniProtKB">
        <authorList>
            <consortium name="Ensembl"/>
        </authorList>
    </citation>
    <scope>IDENTIFICATION</scope>
</reference>
<dbReference type="FunFam" id="3.30.1120.90:FF:000002">
    <property type="entry name" value="Testis-specific Y-encoded-like protein 2"/>
    <property type="match status" value="1"/>
</dbReference>
<protein>
    <submittedName>
        <fullName evidence="4">Testis-specific Y-encoded protein 4-like</fullName>
    </submittedName>
</protein>
<dbReference type="AlphaFoldDB" id="A0A8C6ESY4"/>
<dbReference type="GO" id="GO:0005634">
    <property type="term" value="C:nucleus"/>
    <property type="evidence" value="ECO:0007669"/>
    <property type="project" value="InterPro"/>
</dbReference>
<gene>
    <name evidence="4" type="primary">LOC107134848</name>
</gene>
<reference evidence="4" key="2">
    <citation type="submission" date="2025-09" db="UniProtKB">
        <authorList>
            <consortium name="Ensembl"/>
        </authorList>
    </citation>
    <scope>IDENTIFICATION</scope>
</reference>
<dbReference type="Gene3D" id="3.30.1120.90">
    <property type="entry name" value="Nucleosome assembly protein"/>
    <property type="match status" value="1"/>
</dbReference>
<keyword evidence="5" id="KW-1185">Reference proteome</keyword>
<dbReference type="PANTHER" id="PTHR11875">
    <property type="entry name" value="TESTIS-SPECIFIC Y-ENCODED PROTEIN"/>
    <property type="match status" value="1"/>
</dbReference>
<evidence type="ECO:0000256" key="1">
    <source>
        <dbReference type="ARBA" id="ARBA00009947"/>
    </source>
</evidence>
<evidence type="ECO:0000256" key="3">
    <source>
        <dbReference type="SAM" id="MobiDB-lite"/>
    </source>
</evidence>
<dbReference type="SUPFAM" id="SSF143113">
    <property type="entry name" value="NAP-like"/>
    <property type="match status" value="1"/>
</dbReference>
<feature type="region of interest" description="Disordered" evidence="3">
    <location>
        <begin position="109"/>
        <end position="130"/>
    </location>
</feature>
<organism evidence="4 5">
    <name type="scientific">Marmota marmota marmota</name>
    <name type="common">Alpine marmot</name>
    <dbReference type="NCBI Taxonomy" id="9994"/>
    <lineage>
        <taxon>Eukaryota</taxon>
        <taxon>Metazoa</taxon>
        <taxon>Chordata</taxon>
        <taxon>Craniata</taxon>
        <taxon>Vertebrata</taxon>
        <taxon>Euteleostomi</taxon>
        <taxon>Mammalia</taxon>
        <taxon>Eutheria</taxon>
        <taxon>Euarchontoglires</taxon>
        <taxon>Glires</taxon>
        <taxon>Rodentia</taxon>
        <taxon>Sciuromorpha</taxon>
        <taxon>Sciuridae</taxon>
        <taxon>Xerinae</taxon>
        <taxon>Marmotini</taxon>
        <taxon>Marmota</taxon>
    </lineage>
</organism>
<dbReference type="Proteomes" id="UP000694407">
    <property type="component" value="Unplaced"/>
</dbReference>
<evidence type="ECO:0000256" key="2">
    <source>
        <dbReference type="RuleBase" id="RU003876"/>
    </source>
</evidence>
<accession>A0A8C6ESY4</accession>
<evidence type="ECO:0000313" key="4">
    <source>
        <dbReference type="Ensembl" id="ENSMMMP00000012577.1"/>
    </source>
</evidence>
<dbReference type="InterPro" id="IPR037231">
    <property type="entry name" value="NAP-like_sf"/>
</dbReference>
<dbReference type="GeneTree" id="ENSGT00940000162417"/>
<dbReference type="GO" id="GO:0006334">
    <property type="term" value="P:nucleosome assembly"/>
    <property type="evidence" value="ECO:0007669"/>
    <property type="project" value="InterPro"/>
</dbReference>
<name>A0A8C6ESY4_MARMA</name>
<comment type="similarity">
    <text evidence="1 2">Belongs to the nucleosome assembly protein (NAP) family.</text>
</comment>
<dbReference type="Gene3D" id="1.20.5.1500">
    <property type="match status" value="1"/>
</dbReference>
<proteinExistence type="inferred from homology"/>